<keyword evidence="1" id="KW-1133">Transmembrane helix</keyword>
<evidence type="ECO:0008006" key="4">
    <source>
        <dbReference type="Google" id="ProtNLM"/>
    </source>
</evidence>
<dbReference type="OrthoDB" id="9818469at2"/>
<reference evidence="2 3" key="1">
    <citation type="journal article" date="2018" name="Environ. Microbiol.">
        <title>Novel energy conservation strategies and behaviour of Pelotomaculum schinkii driving syntrophic propionate catabolism.</title>
        <authorList>
            <person name="Hidalgo-Ahumada C.A.P."/>
            <person name="Nobu M.K."/>
            <person name="Narihiro T."/>
            <person name="Tamaki H."/>
            <person name="Liu W.T."/>
            <person name="Kamagata Y."/>
            <person name="Stams A.J.M."/>
            <person name="Imachi H."/>
            <person name="Sousa D.Z."/>
        </authorList>
    </citation>
    <scope>NUCLEOTIDE SEQUENCE [LARGE SCALE GENOMIC DNA]</scope>
    <source>
        <strain evidence="2 3">MGP</strain>
    </source>
</reference>
<name>A0A4Y7RPK6_9FIRM</name>
<dbReference type="AlphaFoldDB" id="A0A4Y7RPK6"/>
<dbReference type="Proteomes" id="UP000297597">
    <property type="component" value="Unassembled WGS sequence"/>
</dbReference>
<keyword evidence="3" id="KW-1185">Reference proteome</keyword>
<dbReference type="RefSeq" id="WP_134214337.1">
    <property type="nucleotide sequence ID" value="NZ_QFFZ01000030.1"/>
</dbReference>
<evidence type="ECO:0000256" key="1">
    <source>
        <dbReference type="SAM" id="Phobius"/>
    </source>
</evidence>
<feature type="transmembrane region" description="Helical" evidence="1">
    <location>
        <begin position="49"/>
        <end position="73"/>
    </location>
</feature>
<dbReference type="EMBL" id="QFFZ01000030">
    <property type="protein sequence ID" value="TEB10217.1"/>
    <property type="molecule type" value="Genomic_DNA"/>
</dbReference>
<keyword evidence="1" id="KW-0472">Membrane</keyword>
<organism evidence="2 3">
    <name type="scientific">Pelotomaculum propionicicum</name>
    <dbReference type="NCBI Taxonomy" id="258475"/>
    <lineage>
        <taxon>Bacteria</taxon>
        <taxon>Bacillati</taxon>
        <taxon>Bacillota</taxon>
        <taxon>Clostridia</taxon>
        <taxon>Eubacteriales</taxon>
        <taxon>Desulfotomaculaceae</taxon>
        <taxon>Pelotomaculum</taxon>
    </lineage>
</organism>
<protein>
    <recommendedName>
        <fullName evidence="4">DUF4179 domain-containing protein</fullName>
    </recommendedName>
</protein>
<accession>A0A4Y7RPK6</accession>
<evidence type="ECO:0000313" key="2">
    <source>
        <dbReference type="EMBL" id="TEB10217.1"/>
    </source>
</evidence>
<evidence type="ECO:0000313" key="3">
    <source>
        <dbReference type="Proteomes" id="UP000297597"/>
    </source>
</evidence>
<sequence length="368" mass="40993">MNNFDDIIRAKAKSELIVPPEGFEERNDILIMELDAHSRTLKKNKKFPVFYFKSSAIALLIVLLLAGVCSAAYTLSGGDFFKQFFADKANSDAENDYSYMNTEQIDDMASSTVGTVVNTDELTIDVMGVIISGNTAEIMLKITANKLDSVLYDTGIEPLKNYRFNDDMGGSLFKDFETASIRHYYSDEDESLAPNQFKIMYTLIGKDNFEKGKHTMELSNFGYFTFGDGAGTDFVSMYDKSWQFDIAFDPGSDTSKSVFVNKEITIGGCSFIFNSVNITPLACTIRLECNQDRKYFNEHLDEILKAFTEGTEDCSITLADGTILSSNQFEKRGSGGEEGFTVVLTFNAPVTVNDVVSLTFFGTEYSLE</sequence>
<proteinExistence type="predicted"/>
<gene>
    <name evidence="2" type="ORF">Pmgp_02517</name>
</gene>
<comment type="caution">
    <text evidence="2">The sequence shown here is derived from an EMBL/GenBank/DDBJ whole genome shotgun (WGS) entry which is preliminary data.</text>
</comment>
<keyword evidence="1" id="KW-0812">Transmembrane</keyword>